<comment type="caution">
    <text evidence="2">The sequence shown here is derived from an EMBL/GenBank/DDBJ whole genome shotgun (WGS) entry which is preliminary data.</text>
</comment>
<feature type="transmembrane region" description="Helical" evidence="1">
    <location>
        <begin position="64"/>
        <end position="84"/>
    </location>
</feature>
<reference evidence="2 3" key="1">
    <citation type="submission" date="2023-05" db="EMBL/GenBank/DDBJ databases">
        <title>Novel species of genus Flectobacillus isolated from stream in China.</title>
        <authorList>
            <person name="Lu H."/>
        </authorList>
    </citation>
    <scope>NUCLEOTIDE SEQUENCE [LARGE SCALE GENOMIC DNA]</scope>
    <source>
        <strain evidence="2 3">LFS242W</strain>
    </source>
</reference>
<dbReference type="Proteomes" id="UP001225761">
    <property type="component" value="Unassembled WGS sequence"/>
</dbReference>
<dbReference type="EMBL" id="JASHIE010000006">
    <property type="protein sequence ID" value="MDI9875043.1"/>
    <property type="molecule type" value="Genomic_DNA"/>
</dbReference>
<keyword evidence="1" id="KW-0812">Transmembrane</keyword>
<evidence type="ECO:0000313" key="2">
    <source>
        <dbReference type="EMBL" id="MDI9875043.1"/>
    </source>
</evidence>
<gene>
    <name evidence="2" type="ORF">QM481_10945</name>
</gene>
<name>A0ABT6Z1N6_9BACT</name>
<protein>
    <submittedName>
        <fullName evidence="2">Uncharacterized protein</fullName>
    </submittedName>
</protein>
<evidence type="ECO:0000313" key="3">
    <source>
        <dbReference type="Proteomes" id="UP001225761"/>
    </source>
</evidence>
<keyword evidence="3" id="KW-1185">Reference proteome</keyword>
<keyword evidence="1" id="KW-0472">Membrane</keyword>
<accession>A0ABT6Z1N6</accession>
<evidence type="ECO:0000256" key="1">
    <source>
        <dbReference type="SAM" id="Phobius"/>
    </source>
</evidence>
<keyword evidence="1" id="KW-1133">Transmembrane helix</keyword>
<proteinExistence type="predicted"/>
<organism evidence="2 3">
    <name type="scientific">Flectobacillus rivi</name>
    <dbReference type="NCBI Taxonomy" id="2984209"/>
    <lineage>
        <taxon>Bacteria</taxon>
        <taxon>Pseudomonadati</taxon>
        <taxon>Bacteroidota</taxon>
        <taxon>Cytophagia</taxon>
        <taxon>Cytophagales</taxon>
        <taxon>Flectobacillaceae</taxon>
        <taxon>Flectobacillus</taxon>
    </lineage>
</organism>
<sequence length="88" mass="9424">MANIADIGNIINSGISSLGNAVKSVFQVTETGKTNRTQLETDAEKYGSDSAYASSVTVQQGKTIRVLLISISAIFLAFLTFKLVRPNQ</sequence>
<dbReference type="RefSeq" id="WP_283381794.1">
    <property type="nucleotide sequence ID" value="NZ_JASHIE010000006.1"/>
</dbReference>